<proteinExistence type="predicted"/>
<dbReference type="OrthoDB" id="4805781at2759"/>
<sequence>MQNLDNDGIDQEQARQLVWGLVFHNWNSNDKTAAPSKNHQTRDYSLVKVPVGHLVNDTPPEMARDERRVDAPVYIRPKNIAVSHTVEFPKVDLRGFQLPDGTDILYTPEYLSDVNRARNECVMNMDEAELRRPSSGAKVASSHGLLAARASATLTSTPETKLNLSCHGIKRISHLSSSLTFVRTIVTEGKMI</sequence>
<dbReference type="GeneID" id="43615278"/>
<dbReference type="InParanoid" id="A0A7J6J8B3"/>
<evidence type="ECO:0000313" key="1">
    <source>
        <dbReference type="EMBL" id="KAF4486237.1"/>
    </source>
</evidence>
<name>A0A7J6J8B3_COLFN</name>
<dbReference type="RefSeq" id="XP_031893439.1">
    <property type="nucleotide sequence ID" value="XM_032031223.1"/>
</dbReference>
<comment type="caution">
    <text evidence="1">The sequence shown here is derived from an EMBL/GenBank/DDBJ whole genome shotgun (WGS) entry which is preliminary data.</text>
</comment>
<protein>
    <submittedName>
        <fullName evidence="1">Uncharacterized protein</fullName>
    </submittedName>
</protein>
<dbReference type="AlphaFoldDB" id="A0A7J6J8B3"/>
<dbReference type="Proteomes" id="UP000011096">
    <property type="component" value="Unassembled WGS sequence"/>
</dbReference>
<evidence type="ECO:0000313" key="2">
    <source>
        <dbReference type="Proteomes" id="UP000011096"/>
    </source>
</evidence>
<dbReference type="EMBL" id="ANPB02000003">
    <property type="protein sequence ID" value="KAF4486237.1"/>
    <property type="molecule type" value="Genomic_DNA"/>
</dbReference>
<reference evidence="1 2" key="2">
    <citation type="submission" date="2020-04" db="EMBL/GenBank/DDBJ databases">
        <title>Genome sequencing and assembly of multiple isolates from the Colletotrichum gloeosporioides species complex.</title>
        <authorList>
            <person name="Gan P."/>
            <person name="Shirasu K."/>
        </authorList>
    </citation>
    <scope>NUCLEOTIDE SEQUENCE [LARGE SCALE GENOMIC DNA]</scope>
    <source>
        <strain evidence="1 2">Nara gc5</strain>
    </source>
</reference>
<keyword evidence="2" id="KW-1185">Reference proteome</keyword>
<accession>A0A7J6J8B3</accession>
<organism evidence="1 2">
    <name type="scientific">Colletotrichum fructicola (strain Nara gc5)</name>
    <name type="common">Anthracnose fungus</name>
    <name type="synonym">Colletotrichum gloeosporioides (strain Nara gc5)</name>
    <dbReference type="NCBI Taxonomy" id="1213859"/>
    <lineage>
        <taxon>Eukaryota</taxon>
        <taxon>Fungi</taxon>
        <taxon>Dikarya</taxon>
        <taxon>Ascomycota</taxon>
        <taxon>Pezizomycotina</taxon>
        <taxon>Sordariomycetes</taxon>
        <taxon>Hypocreomycetidae</taxon>
        <taxon>Glomerellales</taxon>
        <taxon>Glomerellaceae</taxon>
        <taxon>Colletotrichum</taxon>
        <taxon>Colletotrichum gloeosporioides species complex</taxon>
    </lineage>
</organism>
<gene>
    <name evidence="1" type="ORF">CGGC5_v005034</name>
</gene>
<reference evidence="1 2" key="1">
    <citation type="submission" date="2012-08" db="EMBL/GenBank/DDBJ databases">
        <authorList>
            <person name="Gan P.H.P."/>
            <person name="Ikeda K."/>
            <person name="Irieda H."/>
            <person name="Narusaka M."/>
            <person name="O'Connell R.J."/>
            <person name="Narusaka Y."/>
            <person name="Takano Y."/>
            <person name="Kubo Y."/>
            <person name="Shirasu K."/>
        </authorList>
    </citation>
    <scope>NUCLEOTIDE SEQUENCE [LARGE SCALE GENOMIC DNA]</scope>
    <source>
        <strain evidence="1 2">Nara gc5</strain>
    </source>
</reference>